<protein>
    <submittedName>
        <fullName evidence="1">Uncharacterized protein</fullName>
    </submittedName>
</protein>
<evidence type="ECO:0000313" key="2">
    <source>
        <dbReference type="Proteomes" id="UP000799640"/>
    </source>
</evidence>
<gene>
    <name evidence="1" type="ORF">EJ06DRAFT_558884</name>
</gene>
<accession>A0A6G1HNH3</accession>
<dbReference type="Proteomes" id="UP000799640">
    <property type="component" value="Unassembled WGS sequence"/>
</dbReference>
<keyword evidence="2" id="KW-1185">Reference proteome</keyword>
<dbReference type="AlphaFoldDB" id="A0A6G1HNH3"/>
<dbReference type="EMBL" id="ML996703">
    <property type="protein sequence ID" value="KAF2397305.1"/>
    <property type="molecule type" value="Genomic_DNA"/>
</dbReference>
<evidence type="ECO:0000313" key="1">
    <source>
        <dbReference type="EMBL" id="KAF2397305.1"/>
    </source>
</evidence>
<proteinExistence type="predicted"/>
<organism evidence="1 2">
    <name type="scientific">Trichodelitschia bisporula</name>
    <dbReference type="NCBI Taxonomy" id="703511"/>
    <lineage>
        <taxon>Eukaryota</taxon>
        <taxon>Fungi</taxon>
        <taxon>Dikarya</taxon>
        <taxon>Ascomycota</taxon>
        <taxon>Pezizomycotina</taxon>
        <taxon>Dothideomycetes</taxon>
        <taxon>Dothideomycetes incertae sedis</taxon>
        <taxon>Phaeotrichales</taxon>
        <taxon>Phaeotrichaceae</taxon>
        <taxon>Trichodelitschia</taxon>
    </lineage>
</organism>
<sequence length="122" mass="13795">MADDSEPTLVPLRRENNYQHMQAVASHLRPLGRARPTSKRASSPAACRAGRQRLCAQQHRGGCGCRSERPRARGRDQRCGVGWWVYLTSTTTLTLTVPKEGKLKRSVSKVAKFFKRVTRMQM</sequence>
<name>A0A6G1HNH3_9PEZI</name>
<reference evidence="1" key="1">
    <citation type="journal article" date="2020" name="Stud. Mycol.">
        <title>101 Dothideomycetes genomes: a test case for predicting lifestyles and emergence of pathogens.</title>
        <authorList>
            <person name="Haridas S."/>
            <person name="Albert R."/>
            <person name="Binder M."/>
            <person name="Bloem J."/>
            <person name="Labutti K."/>
            <person name="Salamov A."/>
            <person name="Andreopoulos B."/>
            <person name="Baker S."/>
            <person name="Barry K."/>
            <person name="Bills G."/>
            <person name="Bluhm B."/>
            <person name="Cannon C."/>
            <person name="Castanera R."/>
            <person name="Culley D."/>
            <person name="Daum C."/>
            <person name="Ezra D."/>
            <person name="Gonzalez J."/>
            <person name="Henrissat B."/>
            <person name="Kuo A."/>
            <person name="Liang C."/>
            <person name="Lipzen A."/>
            <person name="Lutzoni F."/>
            <person name="Magnuson J."/>
            <person name="Mondo S."/>
            <person name="Nolan M."/>
            <person name="Ohm R."/>
            <person name="Pangilinan J."/>
            <person name="Park H.-J."/>
            <person name="Ramirez L."/>
            <person name="Alfaro M."/>
            <person name="Sun H."/>
            <person name="Tritt A."/>
            <person name="Yoshinaga Y."/>
            <person name="Zwiers L.-H."/>
            <person name="Turgeon B."/>
            <person name="Goodwin S."/>
            <person name="Spatafora J."/>
            <person name="Crous P."/>
            <person name="Grigoriev I."/>
        </authorList>
    </citation>
    <scope>NUCLEOTIDE SEQUENCE</scope>
    <source>
        <strain evidence="1">CBS 262.69</strain>
    </source>
</reference>